<feature type="domain" description="TtsA-like Glycoside hydrolase family 108" evidence="1">
    <location>
        <begin position="10"/>
        <end position="98"/>
    </location>
</feature>
<keyword evidence="4" id="KW-1185">Reference proteome</keyword>
<gene>
    <name evidence="3" type="ORF">PSAL_003760</name>
</gene>
<dbReference type="SUPFAM" id="SSF53955">
    <property type="entry name" value="Lysozyme-like"/>
    <property type="match status" value="1"/>
</dbReference>
<dbReference type="InterPro" id="IPR018537">
    <property type="entry name" value="Peptidoglycan-bd_3"/>
</dbReference>
<evidence type="ECO:0000313" key="3">
    <source>
        <dbReference type="EMBL" id="QPM89165.1"/>
    </source>
</evidence>
<feature type="domain" description="Peptidoglycan binding" evidence="2">
    <location>
        <begin position="100"/>
        <end position="182"/>
    </location>
</feature>
<proteinExistence type="predicted"/>
<dbReference type="NCBIfam" id="NF040573">
    <property type="entry name" value="holin_dep_muram"/>
    <property type="match status" value="1"/>
</dbReference>
<dbReference type="EMBL" id="CP060436">
    <property type="protein sequence ID" value="QPM89165.1"/>
    <property type="molecule type" value="Genomic_DNA"/>
</dbReference>
<dbReference type="CDD" id="cd13926">
    <property type="entry name" value="N-acetylmuramidase_GH108"/>
    <property type="match status" value="1"/>
</dbReference>
<protein>
    <submittedName>
        <fullName evidence="3">Uncharacterized protein</fullName>
    </submittedName>
</protein>
<accession>A0A418SK51</accession>
<dbReference type="OrthoDB" id="9815229at2"/>
<evidence type="ECO:0000259" key="1">
    <source>
        <dbReference type="Pfam" id="PF05838"/>
    </source>
</evidence>
<dbReference type="AlphaFoldDB" id="A0A418SK51"/>
<sequence>MTKSVQHLAEEIVAREGGFVNDPDDPGGATKHGVTIHTMRNLGLDLDRDGDVDVADVQRLTVDQAVDIFLRRYLYAPRINQLPEQLVDTVFDMQVNAGNNAVKILQRLVTEMGFPAVADGAIGPKTLAAVQAATAAAPGFIRDGYGIARRNYYFALADARPASRKYARTRAGGKGGWITRAEEFIAPRYHMSAAKFRERTKAWA</sequence>
<evidence type="ECO:0000313" key="4">
    <source>
        <dbReference type="Proteomes" id="UP000283786"/>
    </source>
</evidence>
<dbReference type="Proteomes" id="UP000283786">
    <property type="component" value="Chromosome"/>
</dbReference>
<dbReference type="KEGG" id="palw:PSAL_003760"/>
<dbReference type="InterPro" id="IPR023346">
    <property type="entry name" value="Lysozyme-like_dom_sf"/>
</dbReference>
<dbReference type="InterPro" id="IPR018247">
    <property type="entry name" value="EF_Hand_1_Ca_BS"/>
</dbReference>
<dbReference type="RefSeq" id="WP_119837929.1">
    <property type="nucleotide sequence ID" value="NZ_CP060436.1"/>
</dbReference>
<reference evidence="3 4" key="1">
    <citation type="submission" date="2020-08" db="EMBL/GenBank/DDBJ databases">
        <title>Genome sequence of Rhodobacteraceae bacterium Lw-13e.</title>
        <authorList>
            <person name="Poehlein A."/>
            <person name="Wolter L."/>
            <person name="Daniel R."/>
            <person name="Brinkhoff T."/>
        </authorList>
    </citation>
    <scope>NUCLEOTIDE SEQUENCE [LARGE SCALE GENOMIC DNA]</scope>
    <source>
        <strain evidence="3 4">Lw-13e</strain>
    </source>
</reference>
<name>A0A418SK51_9RHOB</name>
<dbReference type="Pfam" id="PF09374">
    <property type="entry name" value="PG_binding_3"/>
    <property type="match status" value="1"/>
</dbReference>
<dbReference type="Pfam" id="PF05838">
    <property type="entry name" value="Glyco_hydro_108"/>
    <property type="match status" value="1"/>
</dbReference>
<dbReference type="InterPro" id="IPR008565">
    <property type="entry name" value="TtsA-like_GH18_dom"/>
</dbReference>
<organism evidence="3 4">
    <name type="scientific">Pseudooceanicola algae</name>
    <dbReference type="NCBI Taxonomy" id="1537215"/>
    <lineage>
        <taxon>Bacteria</taxon>
        <taxon>Pseudomonadati</taxon>
        <taxon>Pseudomonadota</taxon>
        <taxon>Alphaproteobacteria</taxon>
        <taxon>Rhodobacterales</taxon>
        <taxon>Paracoccaceae</taxon>
        <taxon>Pseudooceanicola</taxon>
    </lineage>
</organism>
<dbReference type="Gene3D" id="1.20.141.10">
    <property type="entry name" value="Chitosanase, subunit A, domain 1"/>
    <property type="match status" value="1"/>
</dbReference>
<dbReference type="PROSITE" id="PS00018">
    <property type="entry name" value="EF_HAND_1"/>
    <property type="match status" value="1"/>
</dbReference>
<evidence type="ECO:0000259" key="2">
    <source>
        <dbReference type="Pfam" id="PF09374"/>
    </source>
</evidence>